<dbReference type="InterPro" id="IPR013974">
    <property type="entry name" value="SAF"/>
</dbReference>
<proteinExistence type="inferred from homology"/>
<reference evidence="7" key="1">
    <citation type="submission" date="2016-10" db="EMBL/GenBank/DDBJ databases">
        <authorList>
            <person name="Varghese N."/>
            <person name="Submissions S."/>
        </authorList>
    </citation>
    <scope>NUCLEOTIDE SEQUENCE [LARGE SCALE GENOMIC DNA]</scope>
    <source>
        <strain evidence="7">DSM 26922</strain>
    </source>
</reference>
<dbReference type="PANTHER" id="PTHR36307:SF1">
    <property type="entry name" value="FLAGELLA BASAL BODY P-RING FORMATION PROTEIN FLGA"/>
    <property type="match status" value="1"/>
</dbReference>
<gene>
    <name evidence="6" type="ORF">SAMN04488001_1527</name>
</gene>
<dbReference type="InterPro" id="IPR017585">
    <property type="entry name" value="SAF_FlgA"/>
</dbReference>
<accession>A0A1H2VHP2</accession>
<dbReference type="EMBL" id="FNOI01000002">
    <property type="protein sequence ID" value="SDW67843.1"/>
    <property type="molecule type" value="Genomic_DNA"/>
</dbReference>
<keyword evidence="7" id="KW-1185">Reference proteome</keyword>
<comment type="function">
    <text evidence="4">Involved in the assembly process of the P-ring formation. It may associate with FlgF on the rod constituting a structure essential for the P-ring assembly or may act as a modulator protein for the P-ring assembly.</text>
</comment>
<keyword evidence="3 4" id="KW-0574">Periplasm</keyword>
<comment type="subcellular location">
    <subcellularLocation>
        <location evidence="1 4">Periplasm</location>
    </subcellularLocation>
</comment>
<dbReference type="RefSeq" id="WP_089946257.1">
    <property type="nucleotide sequence ID" value="NZ_FNOI01000002.1"/>
</dbReference>
<keyword evidence="4" id="KW-1005">Bacterial flagellum biogenesis</keyword>
<evidence type="ECO:0000256" key="4">
    <source>
        <dbReference type="RuleBase" id="RU362063"/>
    </source>
</evidence>
<comment type="similarity">
    <text evidence="4">Belongs to the FlgA family.</text>
</comment>
<name>A0A1H2VHP2_9RHOB</name>
<feature type="domain" description="SAF" evidence="5">
    <location>
        <begin position="21"/>
        <end position="79"/>
    </location>
</feature>
<keyword evidence="2 4" id="KW-0732">Signal</keyword>
<dbReference type="Gene3D" id="2.30.30.760">
    <property type="match status" value="1"/>
</dbReference>
<dbReference type="STRING" id="670155.SAMN04488001_1527"/>
<feature type="signal peptide" evidence="4">
    <location>
        <begin position="1"/>
        <end position="20"/>
    </location>
</feature>
<dbReference type="AlphaFoldDB" id="A0A1H2VHP2"/>
<protein>
    <recommendedName>
        <fullName evidence="4">Flagella basal body P-ring formation protein FlgA</fullName>
    </recommendedName>
</protein>
<dbReference type="InterPro" id="IPR039246">
    <property type="entry name" value="Flagellar_FlgA"/>
</dbReference>
<dbReference type="Proteomes" id="UP000199441">
    <property type="component" value="Unassembled WGS sequence"/>
</dbReference>
<keyword evidence="6" id="KW-0966">Cell projection</keyword>
<sequence length="143" mass="15166">MIRYASAVVLLTALSAAAAAAQTVVPEHTLRPGHMVTAEDIRISERSLNGTYSNVSQVIGQEVQRVLYRGRPLQAGDVGPRALVHRNDIVTLIYKTGTLNIATEGRALGRGAVGDTLRVLNLVSKNTVLGHVSDLAEVTVSGK</sequence>
<evidence type="ECO:0000313" key="7">
    <source>
        <dbReference type="Proteomes" id="UP000199441"/>
    </source>
</evidence>
<organism evidence="6 7">
    <name type="scientific">Litoreibacter albidus</name>
    <dbReference type="NCBI Taxonomy" id="670155"/>
    <lineage>
        <taxon>Bacteria</taxon>
        <taxon>Pseudomonadati</taxon>
        <taxon>Pseudomonadota</taxon>
        <taxon>Alphaproteobacteria</taxon>
        <taxon>Rhodobacterales</taxon>
        <taxon>Roseobacteraceae</taxon>
        <taxon>Litoreibacter</taxon>
    </lineage>
</organism>
<dbReference type="Pfam" id="PF13144">
    <property type="entry name" value="ChapFlgA"/>
    <property type="match status" value="1"/>
</dbReference>
<evidence type="ECO:0000313" key="6">
    <source>
        <dbReference type="EMBL" id="SDW67843.1"/>
    </source>
</evidence>
<evidence type="ECO:0000256" key="3">
    <source>
        <dbReference type="ARBA" id="ARBA00022764"/>
    </source>
</evidence>
<dbReference type="GO" id="GO:0044780">
    <property type="term" value="P:bacterial-type flagellum assembly"/>
    <property type="evidence" value="ECO:0007669"/>
    <property type="project" value="InterPro"/>
</dbReference>
<keyword evidence="6" id="KW-0282">Flagellum</keyword>
<dbReference type="Gene3D" id="3.90.1210.10">
    <property type="entry name" value="Antifreeze-like/N-acetylneuraminic acid synthase C-terminal domain"/>
    <property type="match status" value="1"/>
</dbReference>
<dbReference type="GO" id="GO:0042597">
    <property type="term" value="C:periplasmic space"/>
    <property type="evidence" value="ECO:0007669"/>
    <property type="project" value="UniProtKB-SubCell"/>
</dbReference>
<feature type="chain" id="PRO_5011331545" description="Flagella basal body P-ring formation protein FlgA" evidence="4">
    <location>
        <begin position="21"/>
        <end position="143"/>
    </location>
</feature>
<dbReference type="CDD" id="cd11614">
    <property type="entry name" value="SAF_CpaB_FlgA_like"/>
    <property type="match status" value="1"/>
</dbReference>
<dbReference type="SMART" id="SM00858">
    <property type="entry name" value="SAF"/>
    <property type="match status" value="1"/>
</dbReference>
<dbReference type="PANTHER" id="PTHR36307">
    <property type="entry name" value="FLAGELLA BASAL BODY P-RING FORMATION PROTEIN FLGA"/>
    <property type="match status" value="1"/>
</dbReference>
<dbReference type="OrthoDB" id="7619725at2"/>
<keyword evidence="6" id="KW-0969">Cilium</keyword>
<evidence type="ECO:0000256" key="2">
    <source>
        <dbReference type="ARBA" id="ARBA00022729"/>
    </source>
</evidence>
<evidence type="ECO:0000259" key="5">
    <source>
        <dbReference type="SMART" id="SM00858"/>
    </source>
</evidence>
<dbReference type="NCBIfam" id="TIGR03170">
    <property type="entry name" value="flgA_cterm"/>
    <property type="match status" value="1"/>
</dbReference>
<evidence type="ECO:0000256" key="1">
    <source>
        <dbReference type="ARBA" id="ARBA00004418"/>
    </source>
</evidence>